<gene>
    <name evidence="8" type="ORF">SETTUDRAFT_141021</name>
</gene>
<dbReference type="STRING" id="671987.R0JZ85"/>
<dbReference type="RefSeq" id="XP_008029795.1">
    <property type="nucleotide sequence ID" value="XM_008031604.1"/>
</dbReference>
<dbReference type="EMBL" id="KB908844">
    <property type="protein sequence ID" value="EOA82779.1"/>
    <property type="molecule type" value="Genomic_DNA"/>
</dbReference>
<accession>R0JZ85</accession>
<dbReference type="AlphaFoldDB" id="R0JZ85"/>
<evidence type="ECO:0000313" key="9">
    <source>
        <dbReference type="Proteomes" id="UP000016935"/>
    </source>
</evidence>
<keyword evidence="2 6" id="KW-0812">Transmembrane</keyword>
<evidence type="ECO:0000256" key="2">
    <source>
        <dbReference type="ARBA" id="ARBA00022692"/>
    </source>
</evidence>
<evidence type="ECO:0000256" key="5">
    <source>
        <dbReference type="ARBA" id="ARBA00038359"/>
    </source>
</evidence>
<organism evidence="8 9">
    <name type="scientific">Exserohilum turcicum (strain 28A)</name>
    <name type="common">Northern leaf blight fungus</name>
    <name type="synonym">Setosphaeria turcica</name>
    <dbReference type="NCBI Taxonomy" id="671987"/>
    <lineage>
        <taxon>Eukaryota</taxon>
        <taxon>Fungi</taxon>
        <taxon>Dikarya</taxon>
        <taxon>Ascomycota</taxon>
        <taxon>Pezizomycotina</taxon>
        <taxon>Dothideomycetes</taxon>
        <taxon>Pleosporomycetidae</taxon>
        <taxon>Pleosporales</taxon>
        <taxon>Pleosporineae</taxon>
        <taxon>Pleosporaceae</taxon>
        <taxon>Exserohilum</taxon>
    </lineage>
</organism>
<reference evidence="8 9" key="1">
    <citation type="journal article" date="2012" name="PLoS Pathog.">
        <title>Diverse lifestyles and strategies of plant pathogenesis encoded in the genomes of eighteen Dothideomycetes fungi.</title>
        <authorList>
            <person name="Ohm R.A."/>
            <person name="Feau N."/>
            <person name="Henrissat B."/>
            <person name="Schoch C.L."/>
            <person name="Horwitz B.A."/>
            <person name="Barry K.W."/>
            <person name="Condon B.J."/>
            <person name="Copeland A.C."/>
            <person name="Dhillon B."/>
            <person name="Glaser F."/>
            <person name="Hesse C.N."/>
            <person name="Kosti I."/>
            <person name="LaButti K."/>
            <person name="Lindquist E.A."/>
            <person name="Lucas S."/>
            <person name="Salamov A.A."/>
            <person name="Bradshaw R.E."/>
            <person name="Ciuffetti L."/>
            <person name="Hamelin R.C."/>
            <person name="Kema G.H.J."/>
            <person name="Lawrence C."/>
            <person name="Scott J.A."/>
            <person name="Spatafora J.W."/>
            <person name="Turgeon B.G."/>
            <person name="de Wit P.J.G.M."/>
            <person name="Zhong S."/>
            <person name="Goodwin S.B."/>
            <person name="Grigoriev I.V."/>
        </authorList>
    </citation>
    <scope>NUCLEOTIDE SEQUENCE [LARGE SCALE GENOMIC DNA]</scope>
    <source>
        <strain evidence="9">28A</strain>
    </source>
</reference>
<evidence type="ECO:0000313" key="8">
    <source>
        <dbReference type="EMBL" id="EOA82779.1"/>
    </source>
</evidence>
<sequence>MAPHPKGPGLALVVTAIVLSILASITVALRIIARLKIKALGKDDWLMILGLLLFLLCSAFGVLATLNGIRAHLSQLTFEDILKCRKYFIVYQLAYGATTAPIKASICVNLLRITPERVYRITLWLVIGLSVISSIINEVAFLLSCQPVQALWDPFAGHCVGPGTFLAISYTTAISNIITDWACAILPALILWKIQMNLHVKASLVFVLGLGVIASTATLMRLVYIAKYGNSENTDNAVYGIANIATWGLLESGIGIIAGSLATLRPILAYIPFMRKLAPTNSNVKTPVITDHSHRLDVIRSTRKTGAMESARWSTAGPSHLHSKCGVESRAWEELSDGGSQRNILKNTSVAVEIESREDRIV</sequence>
<dbReference type="PANTHER" id="PTHR33048:SF15">
    <property type="entry name" value="INTEGRAL MEMBRANE PROTEIN"/>
    <property type="match status" value="1"/>
</dbReference>
<feature type="transmembrane region" description="Helical" evidence="6">
    <location>
        <begin position="204"/>
        <end position="224"/>
    </location>
</feature>
<feature type="transmembrane region" description="Helical" evidence="6">
    <location>
        <begin position="244"/>
        <end position="268"/>
    </location>
</feature>
<keyword evidence="4 6" id="KW-0472">Membrane</keyword>
<dbReference type="GeneID" id="19396599"/>
<dbReference type="OrthoDB" id="3897607at2759"/>
<evidence type="ECO:0000256" key="4">
    <source>
        <dbReference type="ARBA" id="ARBA00023136"/>
    </source>
</evidence>
<evidence type="ECO:0000256" key="6">
    <source>
        <dbReference type="SAM" id="Phobius"/>
    </source>
</evidence>
<dbReference type="eggNOG" id="ENOG502RU9A">
    <property type="taxonomic scope" value="Eukaryota"/>
</dbReference>
<dbReference type="PANTHER" id="PTHR33048">
    <property type="entry name" value="PTH11-LIKE INTEGRAL MEMBRANE PROTEIN (AFU_ORTHOLOGUE AFUA_5G11245)"/>
    <property type="match status" value="1"/>
</dbReference>
<feature type="transmembrane region" description="Helical" evidence="6">
    <location>
        <begin position="164"/>
        <end position="192"/>
    </location>
</feature>
<keyword evidence="9" id="KW-1185">Reference proteome</keyword>
<feature type="transmembrane region" description="Helical" evidence="6">
    <location>
        <begin position="123"/>
        <end position="144"/>
    </location>
</feature>
<proteinExistence type="inferred from homology"/>
<protein>
    <recommendedName>
        <fullName evidence="7">Rhodopsin domain-containing protein</fullName>
    </recommendedName>
</protein>
<feature type="transmembrane region" description="Helical" evidence="6">
    <location>
        <begin position="12"/>
        <end position="33"/>
    </location>
</feature>
<comment type="subcellular location">
    <subcellularLocation>
        <location evidence="1">Membrane</location>
        <topology evidence="1">Multi-pass membrane protein</topology>
    </subcellularLocation>
</comment>
<comment type="similarity">
    <text evidence="5">Belongs to the SAT4 family.</text>
</comment>
<reference evidence="8 9" key="2">
    <citation type="journal article" date="2013" name="PLoS Genet.">
        <title>Comparative genome structure, secondary metabolite, and effector coding capacity across Cochliobolus pathogens.</title>
        <authorList>
            <person name="Condon B.J."/>
            <person name="Leng Y."/>
            <person name="Wu D."/>
            <person name="Bushley K.E."/>
            <person name="Ohm R.A."/>
            <person name="Otillar R."/>
            <person name="Martin J."/>
            <person name="Schackwitz W."/>
            <person name="Grimwood J."/>
            <person name="MohdZainudin N."/>
            <person name="Xue C."/>
            <person name="Wang R."/>
            <person name="Manning V.A."/>
            <person name="Dhillon B."/>
            <person name="Tu Z.J."/>
            <person name="Steffenson B.J."/>
            <person name="Salamov A."/>
            <person name="Sun H."/>
            <person name="Lowry S."/>
            <person name="LaButti K."/>
            <person name="Han J."/>
            <person name="Copeland A."/>
            <person name="Lindquist E."/>
            <person name="Barry K."/>
            <person name="Schmutz J."/>
            <person name="Baker S.E."/>
            <person name="Ciuffetti L.M."/>
            <person name="Grigoriev I.V."/>
            <person name="Zhong S."/>
            <person name="Turgeon B.G."/>
        </authorList>
    </citation>
    <scope>NUCLEOTIDE SEQUENCE [LARGE SCALE GENOMIC DNA]</scope>
    <source>
        <strain evidence="9">28A</strain>
    </source>
</reference>
<evidence type="ECO:0000256" key="1">
    <source>
        <dbReference type="ARBA" id="ARBA00004141"/>
    </source>
</evidence>
<dbReference type="HOGENOM" id="CLU_028200_3_1_1"/>
<keyword evidence="3 6" id="KW-1133">Transmembrane helix</keyword>
<feature type="transmembrane region" description="Helical" evidence="6">
    <location>
        <begin position="45"/>
        <end position="69"/>
    </location>
</feature>
<evidence type="ECO:0000259" key="7">
    <source>
        <dbReference type="Pfam" id="PF20684"/>
    </source>
</evidence>
<dbReference type="Pfam" id="PF20684">
    <property type="entry name" value="Fung_rhodopsin"/>
    <property type="match status" value="1"/>
</dbReference>
<feature type="domain" description="Rhodopsin" evidence="7">
    <location>
        <begin position="29"/>
        <end position="269"/>
    </location>
</feature>
<evidence type="ECO:0000256" key="3">
    <source>
        <dbReference type="ARBA" id="ARBA00022989"/>
    </source>
</evidence>
<dbReference type="InterPro" id="IPR049326">
    <property type="entry name" value="Rhodopsin_dom_fungi"/>
</dbReference>
<feature type="transmembrane region" description="Helical" evidence="6">
    <location>
        <begin position="89"/>
        <end position="111"/>
    </location>
</feature>
<name>R0JZ85_EXST2</name>
<dbReference type="GO" id="GO:0016020">
    <property type="term" value="C:membrane"/>
    <property type="evidence" value="ECO:0007669"/>
    <property type="project" value="UniProtKB-SubCell"/>
</dbReference>
<dbReference type="InterPro" id="IPR052337">
    <property type="entry name" value="SAT4-like"/>
</dbReference>
<dbReference type="Proteomes" id="UP000016935">
    <property type="component" value="Unassembled WGS sequence"/>
</dbReference>